<dbReference type="AlphaFoldDB" id="A0A2K2D4Q1"/>
<reference evidence="1 2" key="1">
    <citation type="journal article" date="2010" name="Nature">
        <title>Genome sequencing and analysis of the model grass Brachypodium distachyon.</title>
        <authorList>
            <consortium name="International Brachypodium Initiative"/>
        </authorList>
    </citation>
    <scope>NUCLEOTIDE SEQUENCE [LARGE SCALE GENOMIC DNA]</scope>
    <source>
        <strain evidence="1 2">Bd21</strain>
    </source>
</reference>
<dbReference type="Proteomes" id="UP000008810">
    <property type="component" value="Chromosome 3"/>
</dbReference>
<keyword evidence="3" id="KW-1185">Reference proteome</keyword>
<evidence type="ECO:0000313" key="2">
    <source>
        <dbReference type="EnsemblPlants" id="PNT69253"/>
    </source>
</evidence>
<name>A0A2K2D4Q1_BRADI</name>
<organism evidence="1">
    <name type="scientific">Brachypodium distachyon</name>
    <name type="common">Purple false brome</name>
    <name type="synonym">Trachynia distachya</name>
    <dbReference type="NCBI Taxonomy" id="15368"/>
    <lineage>
        <taxon>Eukaryota</taxon>
        <taxon>Viridiplantae</taxon>
        <taxon>Streptophyta</taxon>
        <taxon>Embryophyta</taxon>
        <taxon>Tracheophyta</taxon>
        <taxon>Spermatophyta</taxon>
        <taxon>Magnoliopsida</taxon>
        <taxon>Liliopsida</taxon>
        <taxon>Poales</taxon>
        <taxon>Poaceae</taxon>
        <taxon>BOP clade</taxon>
        <taxon>Pooideae</taxon>
        <taxon>Stipodae</taxon>
        <taxon>Brachypodieae</taxon>
        <taxon>Brachypodium</taxon>
    </lineage>
</organism>
<accession>A0A2K2D4Q1</accession>
<reference evidence="1" key="2">
    <citation type="submission" date="2017-06" db="EMBL/GenBank/DDBJ databases">
        <title>WGS assembly of Brachypodium distachyon.</title>
        <authorList>
            <consortium name="The International Brachypodium Initiative"/>
            <person name="Lucas S."/>
            <person name="Harmon-Smith M."/>
            <person name="Lail K."/>
            <person name="Tice H."/>
            <person name="Grimwood J."/>
            <person name="Bruce D."/>
            <person name="Barry K."/>
            <person name="Shu S."/>
            <person name="Lindquist E."/>
            <person name="Wang M."/>
            <person name="Pitluck S."/>
            <person name="Vogel J.P."/>
            <person name="Garvin D.F."/>
            <person name="Mockler T.C."/>
            <person name="Schmutz J."/>
            <person name="Rokhsar D."/>
            <person name="Bevan M.W."/>
        </authorList>
    </citation>
    <scope>NUCLEOTIDE SEQUENCE</scope>
    <source>
        <strain evidence="1">Bd21</strain>
    </source>
</reference>
<sequence>MPTHISLRPLTRLYHRRGFKDAHALIHGPHEQMSISGNYERARRLKVSIQCLVSQINPLRHTANGACTIHRTPSRKWL</sequence>
<evidence type="ECO:0000313" key="1">
    <source>
        <dbReference type="EMBL" id="PNT69253.1"/>
    </source>
</evidence>
<proteinExistence type="predicted"/>
<gene>
    <name evidence="1" type="ORF">BRADI_3g52065v3</name>
</gene>
<dbReference type="EnsemblPlants" id="PNT69253">
    <property type="protein sequence ID" value="PNT69253"/>
    <property type="gene ID" value="BRADI_3g52065v3"/>
</dbReference>
<evidence type="ECO:0000313" key="3">
    <source>
        <dbReference type="Proteomes" id="UP000008810"/>
    </source>
</evidence>
<dbReference type="Gramene" id="PNT69253">
    <property type="protein sequence ID" value="PNT69253"/>
    <property type="gene ID" value="BRADI_3g52065v3"/>
</dbReference>
<reference evidence="2" key="3">
    <citation type="submission" date="2018-08" db="UniProtKB">
        <authorList>
            <consortium name="EnsemblPlants"/>
        </authorList>
    </citation>
    <scope>IDENTIFICATION</scope>
    <source>
        <strain evidence="2">cv. Bd21</strain>
    </source>
</reference>
<dbReference type="EMBL" id="CM000882">
    <property type="protein sequence ID" value="PNT69253.1"/>
    <property type="molecule type" value="Genomic_DNA"/>
</dbReference>
<dbReference type="InParanoid" id="A0A2K2D4Q1"/>
<protein>
    <submittedName>
        <fullName evidence="1 2">Uncharacterized protein</fullName>
    </submittedName>
</protein>